<evidence type="ECO:0000313" key="3">
    <source>
        <dbReference type="Proteomes" id="UP000540506"/>
    </source>
</evidence>
<dbReference type="Proteomes" id="UP000540506">
    <property type="component" value="Unassembled WGS sequence"/>
</dbReference>
<accession>A0A7W7R6D9</accession>
<feature type="transmembrane region" description="Helical" evidence="1">
    <location>
        <begin position="12"/>
        <end position="35"/>
    </location>
</feature>
<protein>
    <recommendedName>
        <fullName evidence="4">DUF3592 domain-containing protein</fullName>
    </recommendedName>
</protein>
<name>A0A7W7R6D9_KITKI</name>
<reference evidence="2 3" key="1">
    <citation type="submission" date="2020-08" db="EMBL/GenBank/DDBJ databases">
        <title>Sequencing the genomes of 1000 actinobacteria strains.</title>
        <authorList>
            <person name="Klenk H.-P."/>
        </authorList>
    </citation>
    <scope>NUCLEOTIDE SEQUENCE [LARGE SCALE GENOMIC DNA]</scope>
    <source>
        <strain evidence="2 3">DSM 41654</strain>
    </source>
</reference>
<evidence type="ECO:0000256" key="1">
    <source>
        <dbReference type="SAM" id="Phobius"/>
    </source>
</evidence>
<dbReference type="AlphaFoldDB" id="A0A7W7R6D9"/>
<comment type="caution">
    <text evidence="2">The sequence shown here is derived from an EMBL/GenBank/DDBJ whole genome shotgun (WGS) entry which is preliminary data.</text>
</comment>
<evidence type="ECO:0000313" key="2">
    <source>
        <dbReference type="EMBL" id="MBB4925973.1"/>
    </source>
</evidence>
<feature type="transmembrane region" description="Helical" evidence="1">
    <location>
        <begin position="121"/>
        <end position="143"/>
    </location>
</feature>
<dbReference type="EMBL" id="JACHJV010000001">
    <property type="protein sequence ID" value="MBB4925973.1"/>
    <property type="molecule type" value="Genomic_DNA"/>
</dbReference>
<evidence type="ECO:0008006" key="4">
    <source>
        <dbReference type="Google" id="ProtNLM"/>
    </source>
</evidence>
<proteinExistence type="predicted"/>
<keyword evidence="3" id="KW-1185">Reference proteome</keyword>
<keyword evidence="1" id="KW-0472">Membrane</keyword>
<dbReference type="RefSeq" id="WP_184938609.1">
    <property type="nucleotide sequence ID" value="NZ_JACHJV010000001.1"/>
</dbReference>
<keyword evidence="1" id="KW-0812">Transmembrane</keyword>
<organism evidence="2 3">
    <name type="scientific">Kitasatospora kifunensis</name>
    <name type="common">Streptomyces kifunensis</name>
    <dbReference type="NCBI Taxonomy" id="58351"/>
    <lineage>
        <taxon>Bacteria</taxon>
        <taxon>Bacillati</taxon>
        <taxon>Actinomycetota</taxon>
        <taxon>Actinomycetes</taxon>
        <taxon>Kitasatosporales</taxon>
        <taxon>Streptomycetaceae</taxon>
        <taxon>Kitasatospora</taxon>
    </lineage>
</organism>
<sequence>MGVRERIVVNHPGPVLGLLLLVGGGLTIGFGIRAIEDRSPYPGGLSATGRVVEVVDRSDGDSQDYVARYEFTTADGHRVTITDPGGSSHRPAIGSSVGLSYRAGDPQDAHVVSGRSNGPMWLLFGLGGLFALIGLDGALVRPLRRVLRRTRR</sequence>
<keyword evidence="1" id="KW-1133">Transmembrane helix</keyword>
<gene>
    <name evidence="2" type="ORF">FHR34_004966</name>
</gene>